<dbReference type="PANTHER" id="PTHR33169:SF14">
    <property type="entry name" value="TRANSCRIPTIONAL REGULATOR RV3488"/>
    <property type="match status" value="1"/>
</dbReference>
<keyword evidence="3" id="KW-1185">Reference proteome</keyword>
<accession>A0ABS6CZM3</accession>
<evidence type="ECO:0000259" key="1">
    <source>
        <dbReference type="Pfam" id="PF03551"/>
    </source>
</evidence>
<dbReference type="PANTHER" id="PTHR33169">
    <property type="entry name" value="PADR-FAMILY TRANSCRIPTIONAL REGULATOR"/>
    <property type="match status" value="1"/>
</dbReference>
<gene>
    <name evidence="2" type="ORF">HGO97_003035</name>
</gene>
<comment type="caution">
    <text evidence="2">The sequence shown here is derived from an EMBL/GenBank/DDBJ whole genome shotgun (WGS) entry which is preliminary data.</text>
</comment>
<reference evidence="2 3" key="1">
    <citation type="submission" date="2021-06" db="EMBL/GenBank/DDBJ databases">
        <title>Faecalicatena sp. nov. isolated from porcine feces.</title>
        <authorList>
            <person name="Oh B.S."/>
            <person name="Lee J.H."/>
        </authorList>
    </citation>
    <scope>NUCLEOTIDE SEQUENCE [LARGE SCALE GENOMIC DNA]</scope>
    <source>
        <strain evidence="2 3">AGMB00832</strain>
    </source>
</reference>
<dbReference type="InterPro" id="IPR005149">
    <property type="entry name" value="Tscrpt_reg_PadR_N"/>
</dbReference>
<name>A0ABS6CZM3_9FIRM</name>
<feature type="domain" description="Transcription regulator PadR N-terminal" evidence="1">
    <location>
        <begin position="16"/>
        <end position="87"/>
    </location>
</feature>
<dbReference type="InterPro" id="IPR052509">
    <property type="entry name" value="Metal_resp_DNA-bind_regulator"/>
</dbReference>
<organism evidence="2 3">
    <name type="scientific">Faecalicatena faecalis</name>
    <dbReference type="NCBI Taxonomy" id="2726362"/>
    <lineage>
        <taxon>Bacteria</taxon>
        <taxon>Bacillati</taxon>
        <taxon>Bacillota</taxon>
        <taxon>Clostridia</taxon>
        <taxon>Lachnospirales</taxon>
        <taxon>Lachnospiraceae</taxon>
        <taxon>Faecalicatena</taxon>
    </lineage>
</organism>
<dbReference type="Proteomes" id="UP000723714">
    <property type="component" value="Unassembled WGS sequence"/>
</dbReference>
<dbReference type="RefSeq" id="WP_216239297.1">
    <property type="nucleotide sequence ID" value="NZ_JABACJ020000002.1"/>
</dbReference>
<evidence type="ECO:0000313" key="3">
    <source>
        <dbReference type="Proteomes" id="UP000723714"/>
    </source>
</evidence>
<proteinExistence type="predicted"/>
<protein>
    <submittedName>
        <fullName evidence="2">PadR family transcriptional regulator</fullName>
    </submittedName>
</protein>
<dbReference type="Pfam" id="PF03551">
    <property type="entry name" value="PadR"/>
    <property type="match status" value="1"/>
</dbReference>
<dbReference type="EMBL" id="JABACJ020000002">
    <property type="protein sequence ID" value="MBU3874787.1"/>
    <property type="molecule type" value="Genomic_DNA"/>
</dbReference>
<sequence length="118" mass="13869">MSIASDLIRGHTDTIILAHLMREDSYGYKINKDIQLKTDNKYELKEATLYTAFRRLEGAGYICSYWGNENTGARRRYYTISLEGRQAYFKMKEEWDEAKELIDILIQSGEEKEEQNGR</sequence>
<evidence type="ECO:0000313" key="2">
    <source>
        <dbReference type="EMBL" id="MBU3874787.1"/>
    </source>
</evidence>